<feature type="transmembrane region" description="Helical" evidence="1">
    <location>
        <begin position="12"/>
        <end position="30"/>
    </location>
</feature>
<gene>
    <name evidence="3" type="ORF">BSL78_07633</name>
</gene>
<comment type="caution">
    <text evidence="3">The sequence shown here is derived from an EMBL/GenBank/DDBJ whole genome shotgun (WGS) entry which is preliminary data.</text>
</comment>
<dbReference type="AlphaFoldDB" id="A0A2G8L5D5"/>
<keyword evidence="4" id="KW-1185">Reference proteome</keyword>
<dbReference type="OrthoDB" id="10004661at2759"/>
<keyword evidence="1" id="KW-1133">Transmembrane helix</keyword>
<protein>
    <submittedName>
        <fullName evidence="3">Putative GH3 domain-containing protein</fullName>
    </submittedName>
</protein>
<dbReference type="InterPro" id="IPR055377">
    <property type="entry name" value="GH3_M"/>
</dbReference>
<evidence type="ECO:0000313" key="3">
    <source>
        <dbReference type="EMBL" id="PIK55473.1"/>
    </source>
</evidence>
<organism evidence="3 4">
    <name type="scientific">Stichopus japonicus</name>
    <name type="common">Sea cucumber</name>
    <dbReference type="NCBI Taxonomy" id="307972"/>
    <lineage>
        <taxon>Eukaryota</taxon>
        <taxon>Metazoa</taxon>
        <taxon>Echinodermata</taxon>
        <taxon>Eleutherozoa</taxon>
        <taxon>Echinozoa</taxon>
        <taxon>Holothuroidea</taxon>
        <taxon>Aspidochirotacea</taxon>
        <taxon>Aspidochirotida</taxon>
        <taxon>Stichopodidae</taxon>
        <taxon>Apostichopus</taxon>
    </lineage>
</organism>
<evidence type="ECO:0000313" key="4">
    <source>
        <dbReference type="Proteomes" id="UP000230750"/>
    </source>
</evidence>
<proteinExistence type="predicted"/>
<dbReference type="EMBL" id="MRZV01000214">
    <property type="protein sequence ID" value="PIK55473.1"/>
    <property type="molecule type" value="Genomic_DNA"/>
</dbReference>
<feature type="domain" description="GH3 middle" evidence="2">
    <location>
        <begin position="415"/>
        <end position="487"/>
    </location>
</feature>
<dbReference type="PANTHER" id="PTHR31901:SF9">
    <property type="entry name" value="GH3 DOMAIN-CONTAINING PROTEIN"/>
    <property type="match status" value="1"/>
</dbReference>
<feature type="transmembrane region" description="Helical" evidence="1">
    <location>
        <begin position="36"/>
        <end position="58"/>
    </location>
</feature>
<dbReference type="GO" id="GO:0005737">
    <property type="term" value="C:cytoplasm"/>
    <property type="evidence" value="ECO:0007669"/>
    <property type="project" value="TreeGrafter"/>
</dbReference>
<accession>A0A2G8L5D5</accession>
<dbReference type="GO" id="GO:0016881">
    <property type="term" value="F:acid-amino acid ligase activity"/>
    <property type="evidence" value="ECO:0007669"/>
    <property type="project" value="TreeGrafter"/>
</dbReference>
<evidence type="ECO:0000256" key="1">
    <source>
        <dbReference type="SAM" id="Phobius"/>
    </source>
</evidence>
<dbReference type="PANTHER" id="PTHR31901">
    <property type="entry name" value="GH3 DOMAIN-CONTAINING PROTEIN"/>
    <property type="match status" value="1"/>
</dbReference>
<dbReference type="Pfam" id="PF23571">
    <property type="entry name" value="GH3_M"/>
    <property type="match status" value="1"/>
</dbReference>
<dbReference type="InterPro" id="IPR004993">
    <property type="entry name" value="GH3"/>
</dbReference>
<keyword evidence="1" id="KW-0812">Transmembrane</keyword>
<dbReference type="Proteomes" id="UP000230750">
    <property type="component" value="Unassembled WGS sequence"/>
</dbReference>
<name>A0A2G8L5D5_STIJA</name>
<sequence length="629" mass="71454">MGLITKNVRAFLFGLLLFIIEGCIIEFGFLCTNLPVRIIFGVLCLVLTATGLIFFYLASSILSSIDPLVQDLQRLMGRKILERMAKSGFAKLETSCQKYQETQDAFLTNLIAQNKDTAYGRQYEFDSIRSVEDFQSKHPVTEYIHFKPFVERVAKGEEMVLVNSRPVMIALTSGTTGESKMFLRTASRRKNFFQNFVLMFEILKRNSCSWNCLQKTATSYTHFPEKYTEGGIPLGPSSMFLKMTKQTVSSYQSPLAAFRLLDQTHSLYVHTLFALRDRNLGGMGGNFISMVLKIFETMEMKWELLVKDINGGTLNQGLDIPVDVRRDLEKELYPLPVRASELEAEFKKGFHGIAKRIWPHMEILLGVTGGSMEIYLQRLSKKYTEDILAYSSFLICTEGFLGINLWPKAKGNPKYVLCPNVLFFEFIPLSESAEEDPKVLLAESLEVGQSYLILLTNTEGLYRYRLDDVYKVVDFWHQAPVVEFEYRIGEMFNICGKKFSETVVRESILSAVGSLQCSTEFVDYACCEGLVYQEVKACHIIFNIVLLIFHNLDLEDTINAKLTELTIAEGFPDRSIGGKFHLVLVQTSSFESLLNLILSTSNAGPAQVKVPRKLRKAEWVKLLLNFEIV</sequence>
<reference evidence="3 4" key="1">
    <citation type="journal article" date="2017" name="PLoS Biol.">
        <title>The sea cucumber genome provides insights into morphological evolution and visceral regeneration.</title>
        <authorList>
            <person name="Zhang X."/>
            <person name="Sun L."/>
            <person name="Yuan J."/>
            <person name="Sun Y."/>
            <person name="Gao Y."/>
            <person name="Zhang L."/>
            <person name="Li S."/>
            <person name="Dai H."/>
            <person name="Hamel J.F."/>
            <person name="Liu C."/>
            <person name="Yu Y."/>
            <person name="Liu S."/>
            <person name="Lin W."/>
            <person name="Guo K."/>
            <person name="Jin S."/>
            <person name="Xu P."/>
            <person name="Storey K.B."/>
            <person name="Huan P."/>
            <person name="Zhang T."/>
            <person name="Zhou Y."/>
            <person name="Zhang J."/>
            <person name="Lin C."/>
            <person name="Li X."/>
            <person name="Xing L."/>
            <person name="Huo D."/>
            <person name="Sun M."/>
            <person name="Wang L."/>
            <person name="Mercier A."/>
            <person name="Li F."/>
            <person name="Yang H."/>
            <person name="Xiang J."/>
        </authorList>
    </citation>
    <scope>NUCLEOTIDE SEQUENCE [LARGE SCALE GENOMIC DNA]</scope>
    <source>
        <strain evidence="3">Shaxun</strain>
        <tissue evidence="3">Muscle</tissue>
    </source>
</reference>
<dbReference type="Pfam" id="PF03321">
    <property type="entry name" value="GH3"/>
    <property type="match status" value="1"/>
</dbReference>
<keyword evidence="1" id="KW-0472">Membrane</keyword>
<evidence type="ECO:0000259" key="2">
    <source>
        <dbReference type="Pfam" id="PF23571"/>
    </source>
</evidence>